<dbReference type="PANTHER" id="PTHR14360:SF14">
    <property type="entry name" value="COILED-COIL DOMAIN-CONTAINING PROTEIN 90B, MITOCHONDRIAL"/>
    <property type="match status" value="1"/>
</dbReference>
<feature type="transmembrane region" description="Helical" evidence="10">
    <location>
        <begin position="384"/>
        <end position="403"/>
    </location>
</feature>
<evidence type="ECO:0000256" key="6">
    <source>
        <dbReference type="ARBA" id="ARBA00023128"/>
    </source>
</evidence>
<comment type="subcellular location">
    <subcellularLocation>
        <location evidence="1">Mitochondrion membrane</location>
    </subcellularLocation>
</comment>
<evidence type="ECO:0000256" key="2">
    <source>
        <dbReference type="ARBA" id="ARBA00007224"/>
    </source>
</evidence>
<dbReference type="OrthoDB" id="889336at2759"/>
<dbReference type="InterPro" id="IPR024461">
    <property type="entry name" value="CCDC90-like"/>
</dbReference>
<gene>
    <name evidence="12" type="primary">CCDC90B</name>
</gene>
<evidence type="ECO:0000256" key="9">
    <source>
        <dbReference type="SAM" id="MobiDB-lite"/>
    </source>
</evidence>
<evidence type="ECO:0000256" key="10">
    <source>
        <dbReference type="SAM" id="Phobius"/>
    </source>
</evidence>
<keyword evidence="11" id="KW-1185">Reference proteome</keyword>
<evidence type="ECO:0000256" key="5">
    <source>
        <dbReference type="ARBA" id="ARBA00023054"/>
    </source>
</evidence>
<keyword evidence="4 10" id="KW-1133">Transmembrane helix</keyword>
<dbReference type="FunFam" id="1.20.5.340:FF:000015">
    <property type="entry name" value="Mitochondrial calcium uniporter regulator 1"/>
    <property type="match status" value="1"/>
</dbReference>
<protein>
    <submittedName>
        <fullName evidence="12">Coiled-coil domain-containing protein 90B, mitochondrial</fullName>
    </submittedName>
</protein>
<evidence type="ECO:0000256" key="1">
    <source>
        <dbReference type="ARBA" id="ARBA00004325"/>
    </source>
</evidence>
<keyword evidence="3 10" id="KW-0812">Transmembrane</keyword>
<dbReference type="PANTHER" id="PTHR14360">
    <property type="entry name" value="PROTEIN FMP32, MITOCHONDRIAL"/>
    <property type="match status" value="1"/>
</dbReference>
<keyword evidence="6" id="KW-0496">Mitochondrion</keyword>
<evidence type="ECO:0000313" key="11">
    <source>
        <dbReference type="Proteomes" id="UP000694850"/>
    </source>
</evidence>
<evidence type="ECO:0000256" key="7">
    <source>
        <dbReference type="ARBA" id="ARBA00023136"/>
    </source>
</evidence>
<dbReference type="AlphaFoldDB" id="A0A8B7A926"/>
<name>A0A8B7A926_ORYAF</name>
<feature type="coiled-coil region" evidence="8">
    <location>
        <begin position="284"/>
        <end position="311"/>
    </location>
</feature>
<proteinExistence type="inferred from homology"/>
<dbReference type="CTD" id="60492"/>
<keyword evidence="7 10" id="KW-0472">Membrane</keyword>
<dbReference type="GeneID" id="103201555"/>
<sequence length="404" mass="46665">MSYSTARFQGDRSKGEESEQEMYKEKRTVEILEPLVFLQENLNHLTTTNDYWEFIFPPIDEVKIEYKFGTSVLSYGHLSQRYKGGFVYIATADQSGSIPGGANQSHFPGNLQLETGNYISQHPWCDGTIFPNSLSVSQRDFRFCPRKTKDVMNRWALRCLRCEGYQGYWASVPRRRFSPALRRDFLTTTTKEGYDVRQVDITPLEQRKLTFDTHALVQDLETHGFDKAQAETIVSALSSLSNVSLDTIYKEMVTQAQQEITVQQLMAHLDSIRKDMVILEKSEFANLRAENEKMKIELDQVKQQLINETSRIRADNKLDINLERSRVTDMFTDQEKKLMEVTTEFTKKDNQTKSVISETSNKIDSEIASLKTLMESNKLETIRYLAASVFTCLAIALGFYRFWK</sequence>
<evidence type="ECO:0000256" key="4">
    <source>
        <dbReference type="ARBA" id="ARBA00022989"/>
    </source>
</evidence>
<dbReference type="Proteomes" id="UP000694850">
    <property type="component" value="Unplaced"/>
</dbReference>
<keyword evidence="5 8" id="KW-0175">Coiled coil</keyword>
<evidence type="ECO:0000256" key="3">
    <source>
        <dbReference type="ARBA" id="ARBA00022692"/>
    </source>
</evidence>
<accession>A0A8B7A926</accession>
<evidence type="ECO:0000313" key="12">
    <source>
        <dbReference type="RefSeq" id="XP_007944475.1"/>
    </source>
</evidence>
<feature type="compositionally biased region" description="Basic and acidic residues" evidence="9">
    <location>
        <begin position="9"/>
        <end position="22"/>
    </location>
</feature>
<dbReference type="GO" id="GO:0031966">
    <property type="term" value="C:mitochondrial membrane"/>
    <property type="evidence" value="ECO:0007669"/>
    <property type="project" value="UniProtKB-SubCell"/>
</dbReference>
<evidence type="ECO:0000256" key="8">
    <source>
        <dbReference type="SAM" id="Coils"/>
    </source>
</evidence>
<organism evidence="11 12">
    <name type="scientific">Orycteropus afer afer</name>
    <dbReference type="NCBI Taxonomy" id="1230840"/>
    <lineage>
        <taxon>Eukaryota</taxon>
        <taxon>Metazoa</taxon>
        <taxon>Chordata</taxon>
        <taxon>Craniata</taxon>
        <taxon>Vertebrata</taxon>
        <taxon>Euteleostomi</taxon>
        <taxon>Mammalia</taxon>
        <taxon>Eutheria</taxon>
        <taxon>Afrotheria</taxon>
        <taxon>Tubulidentata</taxon>
        <taxon>Orycteropodidae</taxon>
        <taxon>Orycteropus</taxon>
    </lineage>
</organism>
<feature type="region of interest" description="Disordered" evidence="9">
    <location>
        <begin position="1"/>
        <end position="22"/>
    </location>
</feature>
<dbReference type="Pfam" id="PF07798">
    <property type="entry name" value="CCDC90-like"/>
    <property type="match status" value="1"/>
</dbReference>
<comment type="similarity">
    <text evidence="2">Belongs to the CCDC90 family.</text>
</comment>
<reference evidence="12" key="1">
    <citation type="submission" date="2025-08" db="UniProtKB">
        <authorList>
            <consortium name="RefSeq"/>
        </authorList>
    </citation>
    <scope>IDENTIFICATION</scope>
</reference>
<dbReference type="Gene3D" id="1.20.5.340">
    <property type="match status" value="1"/>
</dbReference>
<dbReference type="RefSeq" id="XP_007944475.1">
    <property type="nucleotide sequence ID" value="XM_007946284.1"/>
</dbReference>